<sequence>MYKLFCILSLLLFLGGCATFEKGVLIARQQVITSPEFAEMTLVDVVEAKKLAALTEDKLSLLCWDHIETFVRENAPVSLDEAGEVVGPLSAYQKARNVRRTVLDVEIDDAFRIACGPMLTDSMSAIGKIGIGIAL</sequence>
<organism evidence="1">
    <name type="scientific">marine sediment metagenome</name>
    <dbReference type="NCBI Taxonomy" id="412755"/>
    <lineage>
        <taxon>unclassified sequences</taxon>
        <taxon>metagenomes</taxon>
        <taxon>ecological metagenomes</taxon>
    </lineage>
</organism>
<evidence type="ECO:0000313" key="1">
    <source>
        <dbReference type="EMBL" id="KKL55950.1"/>
    </source>
</evidence>
<reference evidence="1" key="1">
    <citation type="journal article" date="2015" name="Nature">
        <title>Complex archaea that bridge the gap between prokaryotes and eukaryotes.</title>
        <authorList>
            <person name="Spang A."/>
            <person name="Saw J.H."/>
            <person name="Jorgensen S.L."/>
            <person name="Zaremba-Niedzwiedzka K."/>
            <person name="Martijn J."/>
            <person name="Lind A.E."/>
            <person name="van Eijk R."/>
            <person name="Schleper C."/>
            <person name="Guy L."/>
            <person name="Ettema T.J."/>
        </authorList>
    </citation>
    <scope>NUCLEOTIDE SEQUENCE</scope>
</reference>
<name>A0A0F9FFB6_9ZZZZ</name>
<proteinExistence type="predicted"/>
<gene>
    <name evidence="1" type="ORF">LCGC14_2250320</name>
</gene>
<dbReference type="EMBL" id="LAZR01030657">
    <property type="protein sequence ID" value="KKL55950.1"/>
    <property type="molecule type" value="Genomic_DNA"/>
</dbReference>
<accession>A0A0F9FFB6</accession>
<comment type="caution">
    <text evidence="1">The sequence shown here is derived from an EMBL/GenBank/DDBJ whole genome shotgun (WGS) entry which is preliminary data.</text>
</comment>
<dbReference type="PROSITE" id="PS51257">
    <property type="entry name" value="PROKAR_LIPOPROTEIN"/>
    <property type="match status" value="1"/>
</dbReference>
<protein>
    <submittedName>
        <fullName evidence="1">Uncharacterized protein</fullName>
    </submittedName>
</protein>
<dbReference type="AlphaFoldDB" id="A0A0F9FFB6"/>